<feature type="transmembrane region" description="Helical" evidence="1">
    <location>
        <begin position="86"/>
        <end position="109"/>
    </location>
</feature>
<accession>M0N116</accession>
<evidence type="ECO:0000313" key="2">
    <source>
        <dbReference type="EMBL" id="EMA51248.1"/>
    </source>
</evidence>
<gene>
    <name evidence="2" type="ORF">C450_12250</name>
</gene>
<proteinExistence type="predicted"/>
<dbReference type="RefSeq" id="WP_005043695.1">
    <property type="nucleotide sequence ID" value="NZ_AOME01000068.1"/>
</dbReference>
<comment type="caution">
    <text evidence="2">The sequence shown here is derived from an EMBL/GenBank/DDBJ whole genome shotgun (WGS) entry which is preliminary data.</text>
</comment>
<reference evidence="2 3" key="1">
    <citation type="journal article" date="2014" name="PLoS Genet.">
        <title>Phylogenetically driven sequencing of extremely halophilic archaea reveals strategies for static and dynamic osmo-response.</title>
        <authorList>
            <person name="Becker E.A."/>
            <person name="Seitzer P.M."/>
            <person name="Tritt A."/>
            <person name="Larsen D."/>
            <person name="Krusor M."/>
            <person name="Yao A.I."/>
            <person name="Wu D."/>
            <person name="Madern D."/>
            <person name="Eisen J.A."/>
            <person name="Darling A.E."/>
            <person name="Facciotti M.T."/>
        </authorList>
    </citation>
    <scope>NUCLEOTIDE SEQUENCE [LARGE SCALE GENOMIC DNA]</scope>
    <source>
        <strain evidence="2 3">DSM 8989</strain>
    </source>
</reference>
<dbReference type="EMBL" id="AOME01000068">
    <property type="protein sequence ID" value="EMA51248.1"/>
    <property type="molecule type" value="Genomic_DNA"/>
</dbReference>
<feature type="transmembrane region" description="Helical" evidence="1">
    <location>
        <begin position="57"/>
        <end position="80"/>
    </location>
</feature>
<keyword evidence="3" id="KW-1185">Reference proteome</keyword>
<dbReference type="Proteomes" id="UP000011625">
    <property type="component" value="Unassembled WGS sequence"/>
</dbReference>
<keyword evidence="1" id="KW-1133">Transmembrane helix</keyword>
<name>M0N116_9EURY</name>
<dbReference type="Pfam" id="PF25957">
    <property type="entry name" value="DUF7994"/>
    <property type="match status" value="1"/>
</dbReference>
<keyword evidence="1" id="KW-0472">Membrane</keyword>
<sequence length="120" mass="13331">MKQKWLLWYGVLLSIIAFPAAALIDPTGFVLLAFSGIIFVISGLKQETNIGPWQIPWWQVGGVGFLALIPSFWLIVFSVYTGTEIPLIYVFTVLVSDMTFVGIAIELLIGGRYLFPDMTS</sequence>
<organism evidence="2 3">
    <name type="scientific">Halococcus salifodinae DSM 8989</name>
    <dbReference type="NCBI Taxonomy" id="1227456"/>
    <lineage>
        <taxon>Archaea</taxon>
        <taxon>Methanobacteriati</taxon>
        <taxon>Methanobacteriota</taxon>
        <taxon>Stenosarchaea group</taxon>
        <taxon>Halobacteria</taxon>
        <taxon>Halobacteriales</taxon>
        <taxon>Halococcaceae</taxon>
        <taxon>Halococcus</taxon>
    </lineage>
</organism>
<keyword evidence="1" id="KW-0812">Transmembrane</keyword>
<protein>
    <submittedName>
        <fullName evidence="2">Uncharacterized protein</fullName>
    </submittedName>
</protein>
<dbReference type="InterPro" id="IPR058307">
    <property type="entry name" value="DUF7994"/>
</dbReference>
<evidence type="ECO:0000256" key="1">
    <source>
        <dbReference type="SAM" id="Phobius"/>
    </source>
</evidence>
<evidence type="ECO:0000313" key="3">
    <source>
        <dbReference type="Proteomes" id="UP000011625"/>
    </source>
</evidence>
<dbReference type="AlphaFoldDB" id="M0N116"/>
<feature type="transmembrane region" description="Helical" evidence="1">
    <location>
        <begin position="5"/>
        <end position="22"/>
    </location>
</feature>